<accession>A0A9W5N0D9</accession>
<protein>
    <submittedName>
        <fullName evidence="1">Uncharacterized protein</fullName>
    </submittedName>
</protein>
<dbReference type="AlphaFoldDB" id="A0A9W5N0D9"/>
<proteinExistence type="predicted"/>
<evidence type="ECO:0000313" key="1">
    <source>
        <dbReference type="EMBL" id="EFC53196.1"/>
    </source>
</evidence>
<comment type="caution">
    <text evidence="1">The sequence shown here is derived from an EMBL/GenBank/DDBJ whole genome shotgun (WGS) entry which is preliminary data.</text>
</comment>
<gene>
    <name evidence="1" type="ORF">NEISUBOT_03197</name>
</gene>
<dbReference type="Proteomes" id="UP000004621">
    <property type="component" value="Unassembled WGS sequence"/>
</dbReference>
<evidence type="ECO:0000313" key="2">
    <source>
        <dbReference type="Proteomes" id="UP000004621"/>
    </source>
</evidence>
<reference evidence="1 2" key="1">
    <citation type="submission" date="2010-01" db="EMBL/GenBank/DDBJ databases">
        <authorList>
            <person name="Weinstock G."/>
            <person name="Sodergren E."/>
            <person name="Clifton S."/>
            <person name="Fulton L."/>
            <person name="Fulton B."/>
            <person name="Courtney L."/>
            <person name="Fronick C."/>
            <person name="Harrison M."/>
            <person name="Strong C."/>
            <person name="Farmer C."/>
            <person name="Delahaunty K."/>
            <person name="Markovic C."/>
            <person name="Hall O."/>
            <person name="Minx P."/>
            <person name="Tomlinson C."/>
            <person name="Mitreva M."/>
            <person name="Nelson J."/>
            <person name="Hou S."/>
            <person name="Wollam A."/>
            <person name="Pepin K.H."/>
            <person name="Johnson M."/>
            <person name="Bhonagiri V."/>
            <person name="Nash W.E."/>
            <person name="Warren W."/>
            <person name="Chinwalla A."/>
            <person name="Mardis E.R."/>
            <person name="Wilson R.K."/>
        </authorList>
    </citation>
    <scope>NUCLEOTIDE SEQUENCE [LARGE SCALE GENOMIC DNA]</scope>
    <source>
        <strain evidence="1 2">NJ9703</strain>
    </source>
</reference>
<name>A0A9W5N0D9_NEISU</name>
<sequence>MPCQHEQRPSENFQTALCGNRDAWSGMGFALSMACKSYR</sequence>
<dbReference type="EMBL" id="ACEO02000001">
    <property type="protein sequence ID" value="EFC53196.1"/>
    <property type="molecule type" value="Genomic_DNA"/>
</dbReference>
<organism evidence="1 2">
    <name type="scientific">Neisseria subflava NJ9703</name>
    <dbReference type="NCBI Taxonomy" id="546268"/>
    <lineage>
        <taxon>Bacteria</taxon>
        <taxon>Pseudomonadati</taxon>
        <taxon>Pseudomonadota</taxon>
        <taxon>Betaproteobacteria</taxon>
        <taxon>Neisseriales</taxon>
        <taxon>Neisseriaceae</taxon>
        <taxon>Neisseria</taxon>
    </lineage>
</organism>